<keyword evidence="4" id="KW-1185">Reference proteome</keyword>
<organism evidence="3 4">
    <name type="scientific">Morella rubra</name>
    <name type="common">Chinese bayberry</name>
    <dbReference type="NCBI Taxonomy" id="262757"/>
    <lineage>
        <taxon>Eukaryota</taxon>
        <taxon>Viridiplantae</taxon>
        <taxon>Streptophyta</taxon>
        <taxon>Embryophyta</taxon>
        <taxon>Tracheophyta</taxon>
        <taxon>Spermatophyta</taxon>
        <taxon>Magnoliopsida</taxon>
        <taxon>eudicotyledons</taxon>
        <taxon>Gunneridae</taxon>
        <taxon>Pentapetalae</taxon>
        <taxon>rosids</taxon>
        <taxon>fabids</taxon>
        <taxon>Fagales</taxon>
        <taxon>Myricaceae</taxon>
        <taxon>Morella</taxon>
    </lineage>
</organism>
<evidence type="ECO:0000256" key="2">
    <source>
        <dbReference type="ARBA" id="ARBA00022679"/>
    </source>
</evidence>
<dbReference type="AlphaFoldDB" id="A0A6A1UJ48"/>
<dbReference type="InterPro" id="IPR002213">
    <property type="entry name" value="UDP_glucos_trans"/>
</dbReference>
<reference evidence="3 4" key="1">
    <citation type="journal article" date="2019" name="Plant Biotechnol. J.">
        <title>The red bayberry genome and genetic basis of sex determination.</title>
        <authorList>
            <person name="Jia H.M."/>
            <person name="Jia H.J."/>
            <person name="Cai Q.L."/>
            <person name="Wang Y."/>
            <person name="Zhao H.B."/>
            <person name="Yang W.F."/>
            <person name="Wang G.Y."/>
            <person name="Li Y.H."/>
            <person name="Zhan D.L."/>
            <person name="Shen Y.T."/>
            <person name="Niu Q.F."/>
            <person name="Chang L."/>
            <person name="Qiu J."/>
            <person name="Zhao L."/>
            <person name="Xie H.B."/>
            <person name="Fu W.Y."/>
            <person name="Jin J."/>
            <person name="Li X.W."/>
            <person name="Jiao Y."/>
            <person name="Zhou C.C."/>
            <person name="Tu T."/>
            <person name="Chai C.Y."/>
            <person name="Gao J.L."/>
            <person name="Fan L.J."/>
            <person name="van de Weg E."/>
            <person name="Wang J.Y."/>
            <person name="Gao Z.S."/>
        </authorList>
    </citation>
    <scope>NUCLEOTIDE SEQUENCE [LARGE SCALE GENOMIC DNA]</scope>
    <source>
        <tissue evidence="3">Leaves</tissue>
    </source>
</reference>
<keyword evidence="2 3" id="KW-0808">Transferase</keyword>
<proteinExistence type="inferred from homology"/>
<dbReference type="Pfam" id="PF00201">
    <property type="entry name" value="UDPGT"/>
    <property type="match status" value="1"/>
</dbReference>
<dbReference type="OrthoDB" id="5835829at2759"/>
<dbReference type="GO" id="GO:0080043">
    <property type="term" value="F:quercetin 3-O-glucosyltransferase activity"/>
    <property type="evidence" value="ECO:0007669"/>
    <property type="project" value="TreeGrafter"/>
</dbReference>
<dbReference type="PANTHER" id="PTHR11926:SF1392">
    <property type="entry name" value="GLYCOSYLTRANSFERASE"/>
    <property type="match status" value="1"/>
</dbReference>
<dbReference type="FunFam" id="3.40.50.2000:FF:000040">
    <property type="entry name" value="UDP-glycosyltransferase 76C1"/>
    <property type="match status" value="1"/>
</dbReference>
<name>A0A6A1UJ48_9ROSI</name>
<dbReference type="CDD" id="cd03784">
    <property type="entry name" value="GT1_Gtf-like"/>
    <property type="match status" value="1"/>
</dbReference>
<sequence>MAKILTGVPGMEGLLRCRDLNHVCRRRSDDPNYNLFINEIQAICTTSGLIIHTFEDLEAFVLSHMAPLFSKTYAIGPLNALFRSRIGDDDFQSISSSGHLWEADRSCMTWLDSQPSKSVVYVSFGSLAMRTCDQLKELWHGLVNSGKPFLLVIRPDSIVGADGDYDIPVELKEGTKERGFLVDWAPQEDVLGHQAVGAYFTHCGWNSTLEAIVAGVPMICLSQYVDQHITSTLVTEVWKIGLDLKETCDRSAIEKVIRTLMDDKREEFIASVGKIAKLANKCVSQGGSSYKNLDKLIEDIRKI</sequence>
<dbReference type="Proteomes" id="UP000516437">
    <property type="component" value="Unassembled WGS sequence"/>
</dbReference>
<dbReference type="SUPFAM" id="SSF53756">
    <property type="entry name" value="UDP-Glycosyltransferase/glycogen phosphorylase"/>
    <property type="match status" value="1"/>
</dbReference>
<dbReference type="GO" id="GO:0080044">
    <property type="term" value="F:quercetin 7-O-glucosyltransferase activity"/>
    <property type="evidence" value="ECO:0007669"/>
    <property type="project" value="TreeGrafter"/>
</dbReference>
<gene>
    <name evidence="3" type="ORF">CJ030_MR0G007697</name>
</gene>
<dbReference type="EMBL" id="RXIC02000187">
    <property type="protein sequence ID" value="KAB1200271.1"/>
    <property type="molecule type" value="Genomic_DNA"/>
</dbReference>
<dbReference type="PANTHER" id="PTHR11926">
    <property type="entry name" value="GLUCOSYL/GLUCURONOSYL TRANSFERASES"/>
    <property type="match status" value="1"/>
</dbReference>
<comment type="similarity">
    <text evidence="1">Belongs to the UDP-glycosyltransferase family.</text>
</comment>
<comment type="caution">
    <text evidence="3">The sequence shown here is derived from an EMBL/GenBank/DDBJ whole genome shotgun (WGS) entry which is preliminary data.</text>
</comment>
<dbReference type="Gene3D" id="3.40.50.2000">
    <property type="entry name" value="Glycogen Phosphorylase B"/>
    <property type="match status" value="2"/>
</dbReference>
<evidence type="ECO:0000313" key="4">
    <source>
        <dbReference type="Proteomes" id="UP000516437"/>
    </source>
</evidence>
<protein>
    <submittedName>
        <fullName evidence="3">UDP-glycosyltransferase 85A2</fullName>
    </submittedName>
</protein>
<accession>A0A6A1UJ48</accession>
<evidence type="ECO:0000313" key="3">
    <source>
        <dbReference type="EMBL" id="KAB1200271.1"/>
    </source>
</evidence>
<evidence type="ECO:0000256" key="1">
    <source>
        <dbReference type="ARBA" id="ARBA00009995"/>
    </source>
</evidence>